<comment type="caution">
    <text evidence="4">The sequence shown here is derived from an EMBL/GenBank/DDBJ whole genome shotgun (WGS) entry which is preliminary data.</text>
</comment>
<evidence type="ECO:0000256" key="2">
    <source>
        <dbReference type="ARBA" id="ARBA00022801"/>
    </source>
</evidence>
<feature type="domain" description="Sulfatase N-terminal" evidence="3">
    <location>
        <begin position="30"/>
        <end position="298"/>
    </location>
</feature>
<keyword evidence="2" id="KW-0378">Hydrolase</keyword>
<sequence length="475" mass="54154">MINNLLNKIFLSLSLLIICGTLTAKNRKLPNVIVFIADDAGMDLGAYGNPHIKTPNLDKMAADGILMNKAFLTTAQCSPSRTSLLSGKFAHTIGTEDLHAPLPEAVKLLPSYLNEMGYFTSLLMKSHLGPNGDKQFDYRGPGHDVNALEIFEEMLKNAPDDQPIFSWVGFKDPHRKYGGLDGAAEVHQPDSVVVAPYFVDTPATRKDIAQYYDEIHRLDQNVDGMKQLMTKYGHDKNTIYIYISDNGMPFPRGKASLYDFGIQTPFIVEWKEQFKGGQQIDEMVSLVNLMPTILDMVDYKKPVDSYGLSFLPLLEGKQQQGAEYIFAERNWHDTDAHARCVRSGDYKLIFNGYADRMYPITGDYYISDTWFDLLKMKKEGTLTEDQKALFEYPRCQIELFNLKDDPNETHNLIMEPGYNGIAYELYLKLDEWMKATGDYPSHRKTKADIIDRKSGFFFNRQIELIDYHNLGYIVE</sequence>
<dbReference type="InterPro" id="IPR050738">
    <property type="entry name" value="Sulfatase"/>
</dbReference>
<dbReference type="PANTHER" id="PTHR42693">
    <property type="entry name" value="ARYLSULFATASE FAMILY MEMBER"/>
    <property type="match status" value="1"/>
</dbReference>
<dbReference type="Proteomes" id="UP001310022">
    <property type="component" value="Unassembled WGS sequence"/>
</dbReference>
<dbReference type="CDD" id="cd16027">
    <property type="entry name" value="SGSH"/>
    <property type="match status" value="1"/>
</dbReference>
<reference evidence="4 5" key="1">
    <citation type="submission" date="2021-12" db="EMBL/GenBank/DDBJ databases">
        <title>Genome sequencing of bacteria with rrn-lacking chromosome and rrn-plasmid.</title>
        <authorList>
            <person name="Anda M."/>
            <person name="Iwasaki W."/>
        </authorList>
    </citation>
    <scope>NUCLEOTIDE SEQUENCE [LARGE SCALE GENOMIC DNA]</scope>
    <source>
        <strain evidence="4 5">NBRC 15940</strain>
    </source>
</reference>
<evidence type="ECO:0000313" key="5">
    <source>
        <dbReference type="Proteomes" id="UP001310022"/>
    </source>
</evidence>
<proteinExistence type="inferred from homology"/>
<dbReference type="RefSeq" id="WP_338239166.1">
    <property type="nucleotide sequence ID" value="NZ_BQKE01000004.1"/>
</dbReference>
<dbReference type="InterPro" id="IPR000917">
    <property type="entry name" value="Sulfatase_N"/>
</dbReference>
<protein>
    <recommendedName>
        <fullName evidence="3">Sulfatase N-terminal domain-containing protein</fullName>
    </recommendedName>
</protein>
<dbReference type="EMBL" id="BQKE01000004">
    <property type="protein sequence ID" value="GJM64083.1"/>
    <property type="molecule type" value="Genomic_DNA"/>
</dbReference>
<keyword evidence="5" id="KW-1185">Reference proteome</keyword>
<evidence type="ECO:0000313" key="4">
    <source>
        <dbReference type="EMBL" id="GJM64083.1"/>
    </source>
</evidence>
<dbReference type="Pfam" id="PF00884">
    <property type="entry name" value="Sulfatase"/>
    <property type="match status" value="1"/>
</dbReference>
<comment type="similarity">
    <text evidence="1">Belongs to the sulfatase family.</text>
</comment>
<organism evidence="4 5">
    <name type="scientific">Persicobacter diffluens</name>
    <dbReference type="NCBI Taxonomy" id="981"/>
    <lineage>
        <taxon>Bacteria</taxon>
        <taxon>Pseudomonadati</taxon>
        <taxon>Bacteroidota</taxon>
        <taxon>Cytophagia</taxon>
        <taxon>Cytophagales</taxon>
        <taxon>Persicobacteraceae</taxon>
        <taxon>Persicobacter</taxon>
    </lineage>
</organism>
<evidence type="ECO:0000256" key="1">
    <source>
        <dbReference type="ARBA" id="ARBA00008779"/>
    </source>
</evidence>
<evidence type="ECO:0000259" key="3">
    <source>
        <dbReference type="Pfam" id="PF00884"/>
    </source>
</evidence>
<gene>
    <name evidence="4" type="ORF">PEDI_46350</name>
</gene>
<dbReference type="GO" id="GO:0004065">
    <property type="term" value="F:arylsulfatase activity"/>
    <property type="evidence" value="ECO:0007669"/>
    <property type="project" value="TreeGrafter"/>
</dbReference>
<dbReference type="PANTHER" id="PTHR42693:SF53">
    <property type="entry name" value="ENDO-4-O-SULFATASE"/>
    <property type="match status" value="1"/>
</dbReference>
<dbReference type="AlphaFoldDB" id="A0AAN4W3Q6"/>
<dbReference type="Gene3D" id="3.40.720.10">
    <property type="entry name" value="Alkaline Phosphatase, subunit A"/>
    <property type="match status" value="1"/>
</dbReference>
<name>A0AAN4W3Q6_9BACT</name>
<dbReference type="SUPFAM" id="SSF53649">
    <property type="entry name" value="Alkaline phosphatase-like"/>
    <property type="match status" value="1"/>
</dbReference>
<dbReference type="InterPro" id="IPR017850">
    <property type="entry name" value="Alkaline_phosphatase_core_sf"/>
</dbReference>
<accession>A0AAN4W3Q6</accession>